<dbReference type="WBParaSite" id="PSAMB.scaffold16266size1368.g36863.t1">
    <property type="protein sequence ID" value="PSAMB.scaffold16266size1368.g36863.t1"/>
    <property type="gene ID" value="PSAMB.scaffold16266size1368.g36863"/>
</dbReference>
<dbReference type="InterPro" id="IPR041691">
    <property type="entry name" value="Atg6/beclin_CC"/>
</dbReference>
<dbReference type="AlphaFoldDB" id="A0A914V7K9"/>
<feature type="domain" description="Atg6/beclin coiled-coil" evidence="2">
    <location>
        <begin position="1"/>
        <end position="83"/>
    </location>
</feature>
<proteinExistence type="predicted"/>
<name>A0A914V7K9_9BILA</name>
<dbReference type="Proteomes" id="UP000887566">
    <property type="component" value="Unplaced"/>
</dbReference>
<organism evidence="3 4">
    <name type="scientific">Plectus sambesii</name>
    <dbReference type="NCBI Taxonomy" id="2011161"/>
    <lineage>
        <taxon>Eukaryota</taxon>
        <taxon>Metazoa</taxon>
        <taxon>Ecdysozoa</taxon>
        <taxon>Nematoda</taxon>
        <taxon>Chromadorea</taxon>
        <taxon>Plectida</taxon>
        <taxon>Plectina</taxon>
        <taxon>Plectoidea</taxon>
        <taxon>Plectidae</taxon>
        <taxon>Plectus</taxon>
    </lineage>
</organism>
<evidence type="ECO:0000256" key="1">
    <source>
        <dbReference type="SAM" id="Coils"/>
    </source>
</evidence>
<evidence type="ECO:0000313" key="3">
    <source>
        <dbReference type="Proteomes" id="UP000887566"/>
    </source>
</evidence>
<feature type="coiled-coil region" evidence="1">
    <location>
        <begin position="10"/>
        <end position="83"/>
    </location>
</feature>
<accession>A0A914V7K9</accession>
<protein>
    <submittedName>
        <fullName evidence="4">Atg6/beclin coiled-coil domain-containing protein</fullName>
    </submittedName>
</protein>
<evidence type="ECO:0000259" key="2">
    <source>
        <dbReference type="Pfam" id="PF17675"/>
    </source>
</evidence>
<keyword evidence="1" id="KW-0175">Coiled coil</keyword>
<sequence length="85" mass="9905">MCQDCTDKLLDGMDSQLKALEDECAEYRRMLDGLRKDRSSNSFFDVNASKIELNKLKGEEKMLRSELSQLEIEERELETQLNEEA</sequence>
<dbReference type="Pfam" id="PF17675">
    <property type="entry name" value="APG6_N"/>
    <property type="match status" value="1"/>
</dbReference>
<evidence type="ECO:0000313" key="4">
    <source>
        <dbReference type="WBParaSite" id="PSAMB.scaffold16266size1368.g36863.t1"/>
    </source>
</evidence>
<keyword evidence="3" id="KW-1185">Reference proteome</keyword>
<reference evidence="4" key="1">
    <citation type="submission" date="2022-11" db="UniProtKB">
        <authorList>
            <consortium name="WormBaseParasite"/>
        </authorList>
    </citation>
    <scope>IDENTIFICATION</scope>
</reference>